<accession>A0ABN1ZHN4</accession>
<organism evidence="1 2">
    <name type="scientific">Dactylosporangium maewongense</name>
    <dbReference type="NCBI Taxonomy" id="634393"/>
    <lineage>
        <taxon>Bacteria</taxon>
        <taxon>Bacillati</taxon>
        <taxon>Actinomycetota</taxon>
        <taxon>Actinomycetes</taxon>
        <taxon>Micromonosporales</taxon>
        <taxon>Micromonosporaceae</taxon>
        <taxon>Dactylosporangium</taxon>
    </lineage>
</organism>
<evidence type="ECO:0000313" key="2">
    <source>
        <dbReference type="Proteomes" id="UP001501470"/>
    </source>
</evidence>
<dbReference type="Proteomes" id="UP001501470">
    <property type="component" value="Unassembled WGS sequence"/>
</dbReference>
<evidence type="ECO:0000313" key="1">
    <source>
        <dbReference type="EMBL" id="GAA1499409.1"/>
    </source>
</evidence>
<comment type="caution">
    <text evidence="1">The sequence shown here is derived from an EMBL/GenBank/DDBJ whole genome shotgun (WGS) entry which is preliminary data.</text>
</comment>
<proteinExistence type="predicted"/>
<evidence type="ECO:0008006" key="3">
    <source>
        <dbReference type="Google" id="ProtNLM"/>
    </source>
</evidence>
<gene>
    <name evidence="1" type="ORF">GCM10009827_000740</name>
</gene>
<dbReference type="EMBL" id="BAAAQD010000001">
    <property type="protein sequence ID" value="GAA1499409.1"/>
    <property type="molecule type" value="Genomic_DNA"/>
</dbReference>
<sequence>MTPENVLLAGIVGSTAYGLAGPGSDVDRLGVFAAPTVAFHGLHQPVESVVSTHPDVTLHEARKYCGLALGGNPTVSELMWLPQELYETRTPLGDELIAIRSSFLSSKRIRDAYLGYATQQFRKLESRGDGSFSSETRHRTAKHARHLLRLCWQGYTAYTTGVIHIRLEEPQRFLDFGERVAGGDVDAARTMLADYEAKFDATPGVLPASPDERVAEDWLLRVRAAFLPQRS</sequence>
<reference evidence="1 2" key="1">
    <citation type="journal article" date="2019" name="Int. J. Syst. Evol. Microbiol.">
        <title>The Global Catalogue of Microorganisms (GCM) 10K type strain sequencing project: providing services to taxonomists for standard genome sequencing and annotation.</title>
        <authorList>
            <consortium name="The Broad Institute Genomics Platform"/>
            <consortium name="The Broad Institute Genome Sequencing Center for Infectious Disease"/>
            <person name="Wu L."/>
            <person name="Ma J."/>
        </authorList>
    </citation>
    <scope>NUCLEOTIDE SEQUENCE [LARGE SCALE GENOMIC DNA]</scope>
    <source>
        <strain evidence="1 2">JCM 15933</strain>
    </source>
</reference>
<dbReference type="RefSeq" id="WP_344498220.1">
    <property type="nucleotide sequence ID" value="NZ_BAAAQD010000001.1"/>
</dbReference>
<dbReference type="Pfam" id="PF10127">
    <property type="entry name" value="RlaP"/>
    <property type="match status" value="1"/>
</dbReference>
<dbReference type="PANTHER" id="PTHR34817">
    <property type="entry name" value="NUCLEOTIDYLTRANSFERASE"/>
    <property type="match status" value="1"/>
</dbReference>
<protein>
    <recommendedName>
        <fullName evidence="3">Nucleotidyltransferase</fullName>
    </recommendedName>
</protein>
<name>A0ABN1ZHN4_9ACTN</name>
<dbReference type="PANTHER" id="PTHR34817:SF1">
    <property type="entry name" value="NUCLEOTIDYLTRANSFERASE"/>
    <property type="match status" value="1"/>
</dbReference>
<dbReference type="InterPro" id="IPR018775">
    <property type="entry name" value="RlaP"/>
</dbReference>
<keyword evidence="2" id="KW-1185">Reference proteome</keyword>